<evidence type="ECO:0008006" key="3">
    <source>
        <dbReference type="Google" id="ProtNLM"/>
    </source>
</evidence>
<dbReference type="EMBL" id="MVGC01001360">
    <property type="protein sequence ID" value="RJE17225.1"/>
    <property type="molecule type" value="Genomic_DNA"/>
</dbReference>
<dbReference type="Proteomes" id="UP000266188">
    <property type="component" value="Unassembled WGS sequence"/>
</dbReference>
<dbReference type="OrthoDB" id="4369670at2759"/>
<sequence>RKSLTDYVNILHAISRQQDLGDVKGQTGGYLAIVTDTAESTYWRPYIGQSSNLHRRFSQHRQAFNQKDESALNYFIMSRHGSRQLNFMLLWKISEDKLKRMIR</sequence>
<dbReference type="STRING" id="2070753.A0A3A2ZH59"/>
<dbReference type="SUPFAM" id="SSF82771">
    <property type="entry name" value="GIY-YIG endonuclease"/>
    <property type="match status" value="1"/>
</dbReference>
<comment type="caution">
    <text evidence="1">The sequence shown here is derived from an EMBL/GenBank/DDBJ whole genome shotgun (WGS) entry which is preliminary data.</text>
</comment>
<evidence type="ECO:0000313" key="1">
    <source>
        <dbReference type="EMBL" id="RJE17225.1"/>
    </source>
</evidence>
<proteinExistence type="predicted"/>
<feature type="non-terminal residue" evidence="1">
    <location>
        <position position="1"/>
    </location>
</feature>
<name>A0A3A2ZH59_9EURO</name>
<organism evidence="1 2">
    <name type="scientific">Aspergillus sclerotialis</name>
    <dbReference type="NCBI Taxonomy" id="2070753"/>
    <lineage>
        <taxon>Eukaryota</taxon>
        <taxon>Fungi</taxon>
        <taxon>Dikarya</taxon>
        <taxon>Ascomycota</taxon>
        <taxon>Pezizomycotina</taxon>
        <taxon>Eurotiomycetes</taxon>
        <taxon>Eurotiomycetidae</taxon>
        <taxon>Eurotiales</taxon>
        <taxon>Aspergillaceae</taxon>
        <taxon>Aspergillus</taxon>
        <taxon>Aspergillus subgen. Polypaecilum</taxon>
    </lineage>
</organism>
<evidence type="ECO:0000313" key="2">
    <source>
        <dbReference type="Proteomes" id="UP000266188"/>
    </source>
</evidence>
<keyword evidence="2" id="KW-1185">Reference proteome</keyword>
<dbReference type="InterPro" id="IPR035901">
    <property type="entry name" value="GIY-YIG_endonuc_sf"/>
</dbReference>
<accession>A0A3A2ZH59</accession>
<gene>
    <name evidence="1" type="ORF">PHISCL_10438</name>
</gene>
<reference evidence="2" key="1">
    <citation type="submission" date="2017-02" db="EMBL/GenBank/DDBJ databases">
        <authorList>
            <person name="Tafer H."/>
            <person name="Lopandic K."/>
        </authorList>
    </citation>
    <scope>NUCLEOTIDE SEQUENCE [LARGE SCALE GENOMIC DNA]</scope>
    <source>
        <strain evidence="2">CBS 366.77</strain>
    </source>
</reference>
<protein>
    <recommendedName>
        <fullName evidence="3">GIY-YIG domain-containing protein</fullName>
    </recommendedName>
</protein>
<dbReference type="AlphaFoldDB" id="A0A3A2ZH59"/>